<evidence type="ECO:0000313" key="2">
    <source>
        <dbReference type="Proteomes" id="UP000294914"/>
    </source>
</evidence>
<comment type="caution">
    <text evidence="1">The sequence shown here is derived from an EMBL/GenBank/DDBJ whole genome shotgun (WGS) entry which is preliminary data.</text>
</comment>
<dbReference type="EMBL" id="SOQX01000005">
    <property type="protein sequence ID" value="TDY00616.1"/>
    <property type="molecule type" value="Genomic_DNA"/>
</dbReference>
<evidence type="ECO:0000313" key="1">
    <source>
        <dbReference type="EMBL" id="TDY00616.1"/>
    </source>
</evidence>
<dbReference type="AlphaFoldDB" id="A0A4R8IIS9"/>
<name>A0A4R8IIS9_9GAMM</name>
<organism evidence="1 2">
    <name type="scientific">Thiohalophilus thiocyanatoxydans</name>
    <dbReference type="NCBI Taxonomy" id="381308"/>
    <lineage>
        <taxon>Bacteria</taxon>
        <taxon>Pseudomonadati</taxon>
        <taxon>Pseudomonadota</taxon>
        <taxon>Gammaproteobacteria</taxon>
        <taxon>Thiohalomonadales</taxon>
        <taxon>Thiohalophilaceae</taxon>
        <taxon>Thiohalophilus</taxon>
    </lineage>
</organism>
<reference evidence="1 2" key="1">
    <citation type="submission" date="2019-03" db="EMBL/GenBank/DDBJ databases">
        <title>Genomic Encyclopedia of Type Strains, Phase IV (KMG-IV): sequencing the most valuable type-strain genomes for metagenomic binning, comparative biology and taxonomic classification.</title>
        <authorList>
            <person name="Goeker M."/>
        </authorList>
    </citation>
    <scope>NUCLEOTIDE SEQUENCE [LARGE SCALE GENOMIC DNA]</scope>
    <source>
        <strain evidence="1 2">DSM 16326</strain>
    </source>
</reference>
<keyword evidence="2" id="KW-1185">Reference proteome</keyword>
<dbReference type="RefSeq" id="WP_134084291.1">
    <property type="nucleotide sequence ID" value="NZ_SOQX01000005.1"/>
</dbReference>
<dbReference type="Proteomes" id="UP000294914">
    <property type="component" value="Unassembled WGS sequence"/>
</dbReference>
<protein>
    <recommendedName>
        <fullName evidence="3">Lipoprotein</fullName>
    </recommendedName>
</protein>
<gene>
    <name evidence="1" type="ORF">EDC23_2120</name>
</gene>
<evidence type="ECO:0008006" key="3">
    <source>
        <dbReference type="Google" id="ProtNLM"/>
    </source>
</evidence>
<dbReference type="PROSITE" id="PS51257">
    <property type="entry name" value="PROKAR_LIPOPROTEIN"/>
    <property type="match status" value="1"/>
</dbReference>
<dbReference type="OrthoDB" id="5615280at2"/>
<sequence>MNKLPLRHIHRLILLLFVVVLFSCQDMPANVSSDPAERILNGDRVRVVSELSVPAHKASVMLQHGRIINESVDRFEASCRFVMKAIRNAPQKIAPGEFRVSNVRYWEDFVAPDVRVPLSGGEFINYEITLRLQSEKQPEVYSLVCQHDDDHVYGRHLNVREIQQALSRLVRIIKH</sequence>
<accession>A0A4R8IIS9</accession>
<proteinExistence type="predicted"/>